<dbReference type="EMBL" id="JAWJWE010000004">
    <property type="protein sequence ID" value="KAK6637054.1"/>
    <property type="molecule type" value="Genomic_DNA"/>
</dbReference>
<evidence type="ECO:0000313" key="6">
    <source>
        <dbReference type="EMBL" id="KAK6637054.1"/>
    </source>
</evidence>
<evidence type="ECO:0000259" key="5">
    <source>
        <dbReference type="Pfam" id="PF04935"/>
    </source>
</evidence>
<feature type="domain" description="Ribosomal RNA-processing protein 14/surfeit locus protein 6 C-terminal" evidence="5">
    <location>
        <begin position="106"/>
        <end position="282"/>
    </location>
</feature>
<dbReference type="Proteomes" id="UP001372834">
    <property type="component" value="Unassembled WGS sequence"/>
</dbReference>
<evidence type="ECO:0000313" key="9">
    <source>
        <dbReference type="Proteomes" id="UP001372834"/>
    </source>
</evidence>
<gene>
    <name evidence="6" type="ORF">RUM43_010728</name>
    <name evidence="7" type="ORF">RUM44_012880</name>
</gene>
<dbReference type="GO" id="GO:0003723">
    <property type="term" value="F:RNA binding"/>
    <property type="evidence" value="ECO:0007669"/>
    <property type="project" value="TreeGrafter"/>
</dbReference>
<comment type="similarity">
    <text evidence="2">Belongs to the SURF6 family.</text>
</comment>
<dbReference type="GO" id="GO:0005730">
    <property type="term" value="C:nucleolus"/>
    <property type="evidence" value="ECO:0007669"/>
    <property type="project" value="TreeGrafter"/>
</dbReference>
<accession>A0AAN8P4G9</accession>
<evidence type="ECO:0000256" key="1">
    <source>
        <dbReference type="ARBA" id="ARBA00004123"/>
    </source>
</evidence>
<dbReference type="Pfam" id="PF04935">
    <property type="entry name" value="SURF6"/>
    <property type="match status" value="1"/>
</dbReference>
<feature type="region of interest" description="Disordered" evidence="4">
    <location>
        <begin position="229"/>
        <end position="294"/>
    </location>
</feature>
<dbReference type="AlphaFoldDB" id="A0AAN8P4G9"/>
<feature type="compositionally biased region" description="Basic residues" evidence="4">
    <location>
        <begin position="231"/>
        <end position="243"/>
    </location>
</feature>
<dbReference type="EMBL" id="JAWJWF010000001">
    <property type="protein sequence ID" value="KAK6641171.1"/>
    <property type="molecule type" value="Genomic_DNA"/>
</dbReference>
<keyword evidence="3" id="KW-0539">Nucleus</keyword>
<evidence type="ECO:0000256" key="3">
    <source>
        <dbReference type="ARBA" id="ARBA00023242"/>
    </source>
</evidence>
<protein>
    <recommendedName>
        <fullName evidence="5">Ribosomal RNA-processing protein 14/surfeit locus protein 6 C-terminal domain-containing protein</fullName>
    </recommendedName>
</protein>
<keyword evidence="8" id="KW-1185">Reference proteome</keyword>
<dbReference type="PANTHER" id="PTHR14369:SF0">
    <property type="entry name" value="SURFEIT LOCUS PROTEIN 6"/>
    <property type="match status" value="1"/>
</dbReference>
<comment type="caution">
    <text evidence="6">The sequence shown here is derived from an EMBL/GenBank/DDBJ whole genome shotgun (WGS) entry which is preliminary data.</text>
</comment>
<evidence type="ECO:0000313" key="8">
    <source>
        <dbReference type="Proteomes" id="UP001359485"/>
    </source>
</evidence>
<dbReference type="InterPro" id="IPR029190">
    <property type="entry name" value="Rrp14/SURF6_C"/>
</dbReference>
<name>A0AAN8P4G9_POLSC</name>
<dbReference type="InterPro" id="IPR007019">
    <property type="entry name" value="SURF6"/>
</dbReference>
<sequence>MDGNSSSVTKSFSKRQLREIEQFYVEKYLHVFELVQHFPNLLTNDEEENLRESKDESHKLEVLPPRLCPALKKEKPPAKTVDELLERLSKLRGIPKLAYKEKLLKKNLKNRLLKKEKKERKKQKFNQKVNPENGEVIQKKQKPVLNSEGQVIYSKFDFSVLGAKKSDFKKQTKDPEVLLKKMKEHDNKIKSLKEEGELDKVREIVEKRAIKTALMKSEGIKVKDDSELLKKSIKKKKSKKEKSAKKWEAREKQVKKEQEERQKKRTKNIQARAHQKKLGKMKKAAKKGRIIPGF</sequence>
<dbReference type="GO" id="GO:0003677">
    <property type="term" value="F:DNA binding"/>
    <property type="evidence" value="ECO:0007669"/>
    <property type="project" value="TreeGrafter"/>
</dbReference>
<dbReference type="GO" id="GO:0042274">
    <property type="term" value="P:ribosomal small subunit biogenesis"/>
    <property type="evidence" value="ECO:0007669"/>
    <property type="project" value="TreeGrafter"/>
</dbReference>
<evidence type="ECO:0000256" key="2">
    <source>
        <dbReference type="ARBA" id="ARBA00005904"/>
    </source>
</evidence>
<feature type="compositionally biased region" description="Basic residues" evidence="4">
    <location>
        <begin position="263"/>
        <end position="294"/>
    </location>
</feature>
<evidence type="ECO:0000256" key="4">
    <source>
        <dbReference type="SAM" id="MobiDB-lite"/>
    </source>
</evidence>
<dbReference type="GO" id="GO:0042273">
    <property type="term" value="P:ribosomal large subunit biogenesis"/>
    <property type="evidence" value="ECO:0007669"/>
    <property type="project" value="TreeGrafter"/>
</dbReference>
<comment type="subcellular location">
    <subcellularLocation>
        <location evidence="1">Nucleus</location>
    </subcellularLocation>
</comment>
<organism evidence="6 9">
    <name type="scientific">Polyplax serrata</name>
    <name type="common">Common mouse louse</name>
    <dbReference type="NCBI Taxonomy" id="468196"/>
    <lineage>
        <taxon>Eukaryota</taxon>
        <taxon>Metazoa</taxon>
        <taxon>Ecdysozoa</taxon>
        <taxon>Arthropoda</taxon>
        <taxon>Hexapoda</taxon>
        <taxon>Insecta</taxon>
        <taxon>Pterygota</taxon>
        <taxon>Neoptera</taxon>
        <taxon>Paraneoptera</taxon>
        <taxon>Psocodea</taxon>
        <taxon>Troctomorpha</taxon>
        <taxon>Phthiraptera</taxon>
        <taxon>Anoplura</taxon>
        <taxon>Polyplacidae</taxon>
        <taxon>Polyplax</taxon>
    </lineage>
</organism>
<feature type="compositionally biased region" description="Basic and acidic residues" evidence="4">
    <location>
        <begin position="244"/>
        <end position="262"/>
    </location>
</feature>
<evidence type="ECO:0000313" key="7">
    <source>
        <dbReference type="EMBL" id="KAK6641171.1"/>
    </source>
</evidence>
<reference evidence="6 9" key="1">
    <citation type="submission" date="2023-10" db="EMBL/GenBank/DDBJ databases">
        <title>Genomes of two closely related lineages of the louse Polyplax serrata with different host specificities.</title>
        <authorList>
            <person name="Martinu J."/>
            <person name="Tarabai H."/>
            <person name="Stefka J."/>
            <person name="Hypsa V."/>
        </authorList>
    </citation>
    <scope>NUCLEOTIDE SEQUENCE [LARGE SCALE GENOMIC DNA]</scope>
    <source>
        <strain evidence="7">98ZLc_SE</strain>
        <strain evidence="6">HR10_N</strain>
    </source>
</reference>
<proteinExistence type="inferred from homology"/>
<dbReference type="Proteomes" id="UP001359485">
    <property type="component" value="Unassembled WGS sequence"/>
</dbReference>
<dbReference type="PANTHER" id="PTHR14369">
    <property type="entry name" value="SURFEIT LOCUS PROTEIN 6"/>
    <property type="match status" value="1"/>
</dbReference>